<feature type="domain" description="Zn(2)-C6 fungal-type" evidence="8">
    <location>
        <begin position="20"/>
        <end position="49"/>
    </location>
</feature>
<evidence type="ECO:0000256" key="2">
    <source>
        <dbReference type="ARBA" id="ARBA00022723"/>
    </source>
</evidence>
<name>A0A7G6J4F5_9PEZI</name>
<organism evidence="9">
    <name type="scientific">Hypoxylon fragiforme</name>
    <dbReference type="NCBI Taxonomy" id="63214"/>
    <lineage>
        <taxon>Eukaryota</taxon>
        <taxon>Fungi</taxon>
        <taxon>Dikarya</taxon>
        <taxon>Ascomycota</taxon>
        <taxon>Pezizomycotina</taxon>
        <taxon>Sordariomycetes</taxon>
        <taxon>Xylariomycetidae</taxon>
        <taxon>Xylariales</taxon>
        <taxon>Hypoxylaceae</taxon>
        <taxon>Hypoxylon</taxon>
    </lineage>
</organism>
<keyword evidence="5" id="KW-0804">Transcription</keyword>
<sequence>MAPAKSTTTGKQPRQNPGPACQQCRIRKLRCDRQTPCRGCIDSGVSCHTDLTPPQRGPKRGHLGVLRSRIAALEQRMSEQDPHMGVYTPAASESQFNLDDNSVADSAAPPPPPSTTMGQSPPEEAGAVGLSIPTPSQFPSSCGFVSGQAYIGQTGLSLPPPLTRADLDQLFFDRTNAFIPIIQQYRYFIRSKSSSATQSHTCLQYAMWTMAAALSSQFHHLRDPLYHDTIEKLAHSPTEDDVSRLEHAQAWILIAVYELMQAPFQRAWISAGRAIRLVQLMRLNETDKVTDLDVDPETFVEKEERRRTFWMAFCLDRCSCVLEGLPLTLNEQEISTRLPCPEDAFQRGTPVAMPFLSEVLTETEPNIMSSFAESIIFTTLWGRSFIHQRQLVAEPVFCNSSRDFYERQIWLDDILNRRIQKLQQDYVAASVKLDSMLLYTSMIAQTAALLLCKAADSIPPNTPGNHDLITRYQQRASSAAKEVVRLAQYLPYFSYFKVHPFTPIPLFLCRQFLFVLKDNDYAMTDDLNVLSEALQDLKGVNGLCQGRLEIDFSEVELPDLEEAPDTMMDFFGKYIVA</sequence>
<dbReference type="SMART" id="SM00906">
    <property type="entry name" value="Fungal_trans"/>
    <property type="match status" value="1"/>
</dbReference>
<dbReference type="GO" id="GO:0008270">
    <property type="term" value="F:zinc ion binding"/>
    <property type="evidence" value="ECO:0007669"/>
    <property type="project" value="InterPro"/>
</dbReference>
<evidence type="ECO:0000256" key="4">
    <source>
        <dbReference type="ARBA" id="ARBA00023125"/>
    </source>
</evidence>
<dbReference type="SMART" id="SM00066">
    <property type="entry name" value="GAL4"/>
    <property type="match status" value="1"/>
</dbReference>
<keyword evidence="2" id="KW-0479">Metal-binding</keyword>
<feature type="compositionally biased region" description="Polar residues" evidence="7">
    <location>
        <begin position="1"/>
        <end position="15"/>
    </location>
</feature>
<dbReference type="PROSITE" id="PS00463">
    <property type="entry name" value="ZN2_CY6_FUNGAL_1"/>
    <property type="match status" value="1"/>
</dbReference>
<dbReference type="SUPFAM" id="SSF57701">
    <property type="entry name" value="Zn2/Cys6 DNA-binding domain"/>
    <property type="match status" value="1"/>
</dbReference>
<dbReference type="GO" id="GO:0005634">
    <property type="term" value="C:nucleus"/>
    <property type="evidence" value="ECO:0007669"/>
    <property type="project" value="UniProtKB-SubCell"/>
</dbReference>
<evidence type="ECO:0000256" key="3">
    <source>
        <dbReference type="ARBA" id="ARBA00023015"/>
    </source>
</evidence>
<proteinExistence type="predicted"/>
<evidence type="ECO:0000313" key="9">
    <source>
        <dbReference type="EMBL" id="QNC49724.1"/>
    </source>
</evidence>
<feature type="region of interest" description="Disordered" evidence="7">
    <location>
        <begin position="1"/>
        <end position="22"/>
    </location>
</feature>
<dbReference type="Pfam" id="PF04082">
    <property type="entry name" value="Fungal_trans"/>
    <property type="match status" value="1"/>
</dbReference>
<keyword evidence="6" id="KW-0539">Nucleus</keyword>
<evidence type="ECO:0000256" key="5">
    <source>
        <dbReference type="ARBA" id="ARBA00023163"/>
    </source>
</evidence>
<dbReference type="GO" id="GO:0003677">
    <property type="term" value="F:DNA binding"/>
    <property type="evidence" value="ECO:0007669"/>
    <property type="project" value="UniProtKB-KW"/>
</dbReference>
<dbReference type="GO" id="GO:0006351">
    <property type="term" value="P:DNA-templated transcription"/>
    <property type="evidence" value="ECO:0007669"/>
    <property type="project" value="InterPro"/>
</dbReference>
<dbReference type="EMBL" id="MN736720">
    <property type="protein sequence ID" value="QNC49724.1"/>
    <property type="molecule type" value="Genomic_DNA"/>
</dbReference>
<dbReference type="InterPro" id="IPR050815">
    <property type="entry name" value="TF_fung"/>
</dbReference>
<accession>A0A7G6J4F5</accession>
<evidence type="ECO:0000256" key="7">
    <source>
        <dbReference type="SAM" id="MobiDB-lite"/>
    </source>
</evidence>
<keyword evidence="4" id="KW-0238">DNA-binding</keyword>
<reference evidence="9" key="1">
    <citation type="journal article" date="2020" name="Chemistry">
        <title>Hybridorubrins A-D, novel azaphilone heterodimers from stromata of Hypoxylon fragiforme and insights into the biosynthetic machinery for azaphilone diversification.</title>
        <authorList>
            <person name="Becker K."/>
            <person name="Pfutze S."/>
            <person name="Kuhnert E."/>
            <person name="Cox R."/>
            <person name="Stadler M."/>
            <person name="Surup F."/>
        </authorList>
    </citation>
    <scope>NUCLEOTIDE SEQUENCE</scope>
</reference>
<dbReference type="Pfam" id="PF00172">
    <property type="entry name" value="Zn_clus"/>
    <property type="match status" value="1"/>
</dbReference>
<dbReference type="OrthoDB" id="3037908at2759"/>
<dbReference type="AlphaFoldDB" id="A0A7G6J4F5"/>
<comment type="subcellular location">
    <subcellularLocation>
        <location evidence="1">Nucleus</location>
    </subcellularLocation>
</comment>
<dbReference type="GO" id="GO:0000981">
    <property type="term" value="F:DNA-binding transcription factor activity, RNA polymerase II-specific"/>
    <property type="evidence" value="ECO:0007669"/>
    <property type="project" value="InterPro"/>
</dbReference>
<evidence type="ECO:0000256" key="1">
    <source>
        <dbReference type="ARBA" id="ARBA00004123"/>
    </source>
</evidence>
<feature type="region of interest" description="Disordered" evidence="7">
    <location>
        <begin position="100"/>
        <end position="132"/>
    </location>
</feature>
<gene>
    <name evidence="9" type="primary">hfaza2G</name>
</gene>
<dbReference type="PANTHER" id="PTHR47338">
    <property type="entry name" value="ZN(II)2CYS6 TRANSCRIPTION FACTOR (EUROFUNG)-RELATED"/>
    <property type="match status" value="1"/>
</dbReference>
<protein>
    <submittedName>
        <fullName evidence="9">Hfaza2G</fullName>
    </submittedName>
</protein>
<dbReference type="CDD" id="cd12148">
    <property type="entry name" value="fungal_TF_MHR"/>
    <property type="match status" value="1"/>
</dbReference>
<dbReference type="PROSITE" id="PS50048">
    <property type="entry name" value="ZN2_CY6_FUNGAL_2"/>
    <property type="match status" value="1"/>
</dbReference>
<dbReference type="CDD" id="cd00067">
    <property type="entry name" value="GAL4"/>
    <property type="match status" value="1"/>
</dbReference>
<dbReference type="PANTHER" id="PTHR47338:SF3">
    <property type="entry name" value="C6 FINGER DOMAIN TRANSCRIPTION FACTOR DBAA-RELATED"/>
    <property type="match status" value="1"/>
</dbReference>
<dbReference type="InterPro" id="IPR007219">
    <property type="entry name" value="XnlR_reg_dom"/>
</dbReference>
<dbReference type="InterPro" id="IPR001138">
    <property type="entry name" value="Zn2Cys6_DnaBD"/>
</dbReference>
<evidence type="ECO:0000259" key="8">
    <source>
        <dbReference type="PROSITE" id="PS50048"/>
    </source>
</evidence>
<keyword evidence="3" id="KW-0805">Transcription regulation</keyword>
<dbReference type="Gene3D" id="4.10.240.10">
    <property type="entry name" value="Zn(2)-C6 fungal-type DNA-binding domain"/>
    <property type="match status" value="1"/>
</dbReference>
<dbReference type="InterPro" id="IPR036864">
    <property type="entry name" value="Zn2-C6_fun-type_DNA-bd_sf"/>
</dbReference>
<evidence type="ECO:0000256" key="6">
    <source>
        <dbReference type="ARBA" id="ARBA00023242"/>
    </source>
</evidence>